<dbReference type="PANTHER" id="PTHR21301">
    <property type="entry name" value="REVERSE TRANSCRIPTASE"/>
    <property type="match status" value="1"/>
</dbReference>
<sequence>MITDTAARHEEEQHIKHALQQCQYPRWAIEKGKQQVLHKNKNRKPHKPKKKDATTDNKDTITLPYIRGLTERIQRAMKKHNIHTAVKPYRNIRQLLVHPKDRIENHQKCNVIYEIPCKSCKKTYIGETGRAFTVRKHEHKKECEKETAGRLTRTEHQRAQQDNLKSAISDHCKRNNHVMDWDKSRIINQESNKYKRWIKEAIEIRKRGADTMNRDEGSFQLSRTWDSLLQRPPAGRGRGQPDRTVRLTTP</sequence>
<evidence type="ECO:0000313" key="3">
    <source>
        <dbReference type="Proteomes" id="UP001460270"/>
    </source>
</evidence>
<gene>
    <name evidence="2" type="ORF">WMY93_011241</name>
</gene>
<evidence type="ECO:0000256" key="1">
    <source>
        <dbReference type="SAM" id="MobiDB-lite"/>
    </source>
</evidence>
<feature type="region of interest" description="Disordered" evidence="1">
    <location>
        <begin position="227"/>
        <end position="250"/>
    </location>
</feature>
<dbReference type="EMBL" id="JBBPFD010000008">
    <property type="protein sequence ID" value="KAK7915480.1"/>
    <property type="molecule type" value="Genomic_DNA"/>
</dbReference>
<reference evidence="3" key="1">
    <citation type="submission" date="2024-04" db="EMBL/GenBank/DDBJ databases">
        <title>Salinicola lusitanus LLJ914,a marine bacterium isolated from the Okinawa Trough.</title>
        <authorList>
            <person name="Li J."/>
        </authorList>
    </citation>
    <scope>NUCLEOTIDE SEQUENCE [LARGE SCALE GENOMIC DNA]</scope>
</reference>
<feature type="compositionally biased region" description="Basic and acidic residues" evidence="1">
    <location>
        <begin position="239"/>
        <end position="250"/>
    </location>
</feature>
<evidence type="ECO:0008006" key="4">
    <source>
        <dbReference type="Google" id="ProtNLM"/>
    </source>
</evidence>
<organism evidence="2 3">
    <name type="scientific">Mugilogobius chulae</name>
    <name type="common">yellowstripe goby</name>
    <dbReference type="NCBI Taxonomy" id="88201"/>
    <lineage>
        <taxon>Eukaryota</taxon>
        <taxon>Metazoa</taxon>
        <taxon>Chordata</taxon>
        <taxon>Craniata</taxon>
        <taxon>Vertebrata</taxon>
        <taxon>Euteleostomi</taxon>
        <taxon>Actinopterygii</taxon>
        <taxon>Neopterygii</taxon>
        <taxon>Teleostei</taxon>
        <taxon>Neoteleostei</taxon>
        <taxon>Acanthomorphata</taxon>
        <taxon>Gobiaria</taxon>
        <taxon>Gobiiformes</taxon>
        <taxon>Gobioidei</taxon>
        <taxon>Gobiidae</taxon>
        <taxon>Gobionellinae</taxon>
        <taxon>Mugilogobius</taxon>
    </lineage>
</organism>
<name>A0AAW0P3E5_9GOBI</name>
<dbReference type="Proteomes" id="UP001460270">
    <property type="component" value="Unassembled WGS sequence"/>
</dbReference>
<protein>
    <recommendedName>
        <fullName evidence="4">GIY-YIG domain-containing protein</fullName>
    </recommendedName>
</protein>
<evidence type="ECO:0000313" key="2">
    <source>
        <dbReference type="EMBL" id="KAK7915480.1"/>
    </source>
</evidence>
<feature type="region of interest" description="Disordered" evidence="1">
    <location>
        <begin position="35"/>
        <end position="59"/>
    </location>
</feature>
<proteinExistence type="predicted"/>
<keyword evidence="3" id="KW-1185">Reference proteome</keyword>
<accession>A0AAW0P3E5</accession>
<dbReference type="AlphaFoldDB" id="A0AAW0P3E5"/>
<dbReference type="PANTHER" id="PTHR21301:SF11">
    <property type="entry name" value="GIY-YIG DOMAIN-CONTAINING PROTEIN"/>
    <property type="match status" value="1"/>
</dbReference>
<comment type="caution">
    <text evidence="2">The sequence shown here is derived from an EMBL/GenBank/DDBJ whole genome shotgun (WGS) entry which is preliminary data.</text>
</comment>
<feature type="compositionally biased region" description="Basic residues" evidence="1">
    <location>
        <begin position="36"/>
        <end position="50"/>
    </location>
</feature>